<gene>
    <name evidence="2" type="ORF">EJ04DRAFT_512407</name>
</gene>
<evidence type="ECO:0000313" key="2">
    <source>
        <dbReference type="EMBL" id="KAF2734561.1"/>
    </source>
</evidence>
<feature type="compositionally biased region" description="Polar residues" evidence="1">
    <location>
        <begin position="1"/>
        <end position="17"/>
    </location>
</feature>
<evidence type="ECO:0000313" key="3">
    <source>
        <dbReference type="Proteomes" id="UP000799444"/>
    </source>
</evidence>
<name>A0A9P4R0L7_9PLEO</name>
<comment type="caution">
    <text evidence="2">The sequence shown here is derived from an EMBL/GenBank/DDBJ whole genome shotgun (WGS) entry which is preliminary data.</text>
</comment>
<protein>
    <submittedName>
        <fullName evidence="2">Uncharacterized protein</fullName>
    </submittedName>
</protein>
<reference evidence="2" key="1">
    <citation type="journal article" date="2020" name="Stud. Mycol.">
        <title>101 Dothideomycetes genomes: a test case for predicting lifestyles and emergence of pathogens.</title>
        <authorList>
            <person name="Haridas S."/>
            <person name="Albert R."/>
            <person name="Binder M."/>
            <person name="Bloem J."/>
            <person name="Labutti K."/>
            <person name="Salamov A."/>
            <person name="Andreopoulos B."/>
            <person name="Baker S."/>
            <person name="Barry K."/>
            <person name="Bills G."/>
            <person name="Bluhm B."/>
            <person name="Cannon C."/>
            <person name="Castanera R."/>
            <person name="Culley D."/>
            <person name="Daum C."/>
            <person name="Ezra D."/>
            <person name="Gonzalez J."/>
            <person name="Henrissat B."/>
            <person name="Kuo A."/>
            <person name="Liang C."/>
            <person name="Lipzen A."/>
            <person name="Lutzoni F."/>
            <person name="Magnuson J."/>
            <person name="Mondo S."/>
            <person name="Nolan M."/>
            <person name="Ohm R."/>
            <person name="Pangilinan J."/>
            <person name="Park H.-J."/>
            <person name="Ramirez L."/>
            <person name="Alfaro M."/>
            <person name="Sun H."/>
            <person name="Tritt A."/>
            <person name="Yoshinaga Y."/>
            <person name="Zwiers L.-H."/>
            <person name="Turgeon B."/>
            <person name="Goodwin S."/>
            <person name="Spatafora J."/>
            <person name="Crous P."/>
            <person name="Grigoriev I."/>
        </authorList>
    </citation>
    <scope>NUCLEOTIDE SEQUENCE</scope>
    <source>
        <strain evidence="2">CBS 125425</strain>
    </source>
</reference>
<proteinExistence type="predicted"/>
<dbReference type="AlphaFoldDB" id="A0A9P4R0L7"/>
<keyword evidence="3" id="KW-1185">Reference proteome</keyword>
<feature type="region of interest" description="Disordered" evidence="1">
    <location>
        <begin position="1"/>
        <end position="23"/>
    </location>
</feature>
<dbReference type="Proteomes" id="UP000799444">
    <property type="component" value="Unassembled WGS sequence"/>
</dbReference>
<accession>A0A9P4R0L7</accession>
<sequence length="173" mass="19713">MHKLTRQPQPNRTSLPKPTSLHLRTRHETDLPPCHEENNSPNPSLFFPFPLSKLAPVQIEYLTRSLAPFSHTHARSLIRPSNIAIPHTHHPNNTSPFSNRCQLRRHHRFPLPVPPSHDLQFLTRPPWHARPASPSPQICKARSRKNPFGCPDLAPRVRARKIGTGRRSVVRGG</sequence>
<organism evidence="2 3">
    <name type="scientific">Polyplosphaeria fusca</name>
    <dbReference type="NCBI Taxonomy" id="682080"/>
    <lineage>
        <taxon>Eukaryota</taxon>
        <taxon>Fungi</taxon>
        <taxon>Dikarya</taxon>
        <taxon>Ascomycota</taxon>
        <taxon>Pezizomycotina</taxon>
        <taxon>Dothideomycetes</taxon>
        <taxon>Pleosporomycetidae</taxon>
        <taxon>Pleosporales</taxon>
        <taxon>Tetraplosphaeriaceae</taxon>
        <taxon>Polyplosphaeria</taxon>
    </lineage>
</organism>
<dbReference type="EMBL" id="ML996146">
    <property type="protein sequence ID" value="KAF2734561.1"/>
    <property type="molecule type" value="Genomic_DNA"/>
</dbReference>
<feature type="region of interest" description="Disordered" evidence="1">
    <location>
        <begin position="130"/>
        <end position="151"/>
    </location>
</feature>
<evidence type="ECO:0000256" key="1">
    <source>
        <dbReference type="SAM" id="MobiDB-lite"/>
    </source>
</evidence>